<gene>
    <name evidence="1" type="ORF">EVA_15729</name>
</gene>
<proteinExistence type="predicted"/>
<comment type="caution">
    <text evidence="1">The sequence shown here is derived from an EMBL/GenBank/DDBJ whole genome shotgun (WGS) entry which is preliminary data.</text>
</comment>
<dbReference type="InterPro" id="IPR026444">
    <property type="entry name" value="Secre_tail"/>
</dbReference>
<name>J9G9P7_9ZZZZ</name>
<dbReference type="NCBIfam" id="TIGR04183">
    <property type="entry name" value="Por_Secre_tail"/>
    <property type="match status" value="1"/>
</dbReference>
<protein>
    <recommendedName>
        <fullName evidence="2">Secretion system C-terminal sorting domain-containing protein</fullName>
    </recommendedName>
</protein>
<evidence type="ECO:0000313" key="1">
    <source>
        <dbReference type="EMBL" id="EJW96164.1"/>
    </source>
</evidence>
<reference evidence="1" key="1">
    <citation type="journal article" date="2012" name="PLoS ONE">
        <title>Gene sets for utilization of primary and secondary nutrition supplies in the distal gut of endangered iberian lynx.</title>
        <authorList>
            <person name="Alcaide M."/>
            <person name="Messina E."/>
            <person name="Richter M."/>
            <person name="Bargiela R."/>
            <person name="Peplies J."/>
            <person name="Huws S.A."/>
            <person name="Newbold C.J."/>
            <person name="Golyshin P.N."/>
            <person name="Simon M.A."/>
            <person name="Lopez G."/>
            <person name="Yakimov M.M."/>
            <person name="Ferrer M."/>
        </authorList>
    </citation>
    <scope>NUCLEOTIDE SEQUENCE</scope>
</reference>
<evidence type="ECO:0008006" key="2">
    <source>
        <dbReference type="Google" id="ProtNLM"/>
    </source>
</evidence>
<organism evidence="1">
    <name type="scientific">gut metagenome</name>
    <dbReference type="NCBI Taxonomy" id="749906"/>
    <lineage>
        <taxon>unclassified sequences</taxon>
        <taxon>metagenomes</taxon>
        <taxon>organismal metagenomes</taxon>
    </lineage>
</organism>
<dbReference type="EMBL" id="AMCI01005421">
    <property type="protein sequence ID" value="EJW96164.1"/>
    <property type="molecule type" value="Genomic_DNA"/>
</dbReference>
<accession>J9G9P7</accession>
<sequence>GDGLYAHAYVINLGVTNNWLFERNGKNTYDGIPAEGGSCTFNMNSLFDMGAMANISGEGMYDWWDVSFGEYDIQTGNQDMTFTFQPLPDGVDDRRCMARVSSPGVAEVQYYMSQLRHGGVESIATSASSVKVLGNNFVVSSTVANAVKVYNVSGQLVASANVDGTAVIPAANLAKGLYILRFNDNTVVKVMK</sequence>
<feature type="non-terminal residue" evidence="1">
    <location>
        <position position="1"/>
    </location>
</feature>
<dbReference type="AlphaFoldDB" id="J9G9P7"/>